<name>A0A060RW30_PLARE</name>
<dbReference type="EMBL" id="LVLA01000008">
    <property type="protein sequence ID" value="KYO00509.1"/>
    <property type="molecule type" value="Genomic_DNA"/>
</dbReference>
<evidence type="ECO:0000256" key="1">
    <source>
        <dbReference type="SAM" id="Phobius"/>
    </source>
</evidence>
<protein>
    <submittedName>
        <fullName evidence="2">Uncharacterized protein</fullName>
    </submittedName>
</protein>
<dbReference type="GeneID" id="30953787"/>
<feature type="transmembrane region" description="Helical" evidence="1">
    <location>
        <begin position="44"/>
        <end position="61"/>
    </location>
</feature>
<reference evidence="2" key="1">
    <citation type="submission" date="2014-01" db="EMBL/GenBank/DDBJ databases">
        <authorList>
            <person name="Aslett M."/>
        </authorList>
    </citation>
    <scope>NUCLEOTIDE SEQUENCE</scope>
    <source>
        <strain evidence="2">CDC</strain>
    </source>
</reference>
<gene>
    <name evidence="2" type="ORF">PRCDC_0717700</name>
    <name evidence="3" type="ORF">PRSY57_0717700</name>
</gene>
<keyword evidence="1" id="KW-0472">Membrane</keyword>
<feature type="transmembrane region" description="Helical" evidence="1">
    <location>
        <begin position="73"/>
        <end position="90"/>
    </location>
</feature>
<dbReference type="VEuPathDB" id="PlasmoDB:PRCDC_0717700"/>
<dbReference type="RefSeq" id="XP_019970625.1">
    <property type="nucleotide sequence ID" value="XM_020114668.1"/>
</dbReference>
<evidence type="ECO:0000313" key="3">
    <source>
        <dbReference type="EMBL" id="KYO00509.1"/>
    </source>
</evidence>
<dbReference type="AlphaFoldDB" id="A0A060RW30"/>
<dbReference type="EMBL" id="HG810768">
    <property type="protein sequence ID" value="CDO63662.1"/>
    <property type="molecule type" value="Genomic_DNA"/>
</dbReference>
<dbReference type="Proteomes" id="UP000076359">
    <property type="component" value="Chromosome 7"/>
</dbReference>
<reference evidence="2" key="2">
    <citation type="submission" date="2014-05" db="EMBL/GenBank/DDBJ databases">
        <title>The genome sequences of chimpanzee malaria parasites reveal the path to human adaptation.</title>
        <authorList>
            <person name="Otto T.D."/>
            <person name="Rayner J.C."/>
            <person name="Boehme U."/>
            <person name="Pain A."/>
            <person name="Spottiswoode N."/>
            <person name="Sanders M."/>
            <person name="Quail M."/>
            <person name="Ollomo B."/>
            <person name="Renaud F."/>
            <person name="Thomas A.W."/>
            <person name="Prugnolle F."/>
            <person name="Conway D.J."/>
            <person name="Newbold C."/>
            <person name="Berriman M."/>
        </authorList>
    </citation>
    <scope>NUCLEOTIDE SEQUENCE [LARGE SCALE GENOMIC DNA]</scope>
    <source>
        <strain evidence="2">CDC</strain>
    </source>
</reference>
<reference evidence="3 5" key="3">
    <citation type="journal article" date="2016" name="Nat. Commun.">
        <title>Genomes of cryptic chimpanzee Plasmodium species reveal key evolutionary events leading to human malaria.</title>
        <authorList>
            <person name="Sundararaman S.A."/>
            <person name="Plenderleith L.J."/>
            <person name="Liu W."/>
            <person name="Loy D.E."/>
            <person name="Learn G.H."/>
            <person name="Li Y."/>
            <person name="Shaw K.S."/>
            <person name="Ayouba A."/>
            <person name="Peeters M."/>
            <person name="Speede S."/>
            <person name="Shaw G.M."/>
            <person name="Bushman F.D."/>
            <person name="Brisson D."/>
            <person name="Rayner J.C."/>
            <person name="Sharp P.M."/>
            <person name="Hahn B.H."/>
        </authorList>
    </citation>
    <scope>NUCLEOTIDE SEQUENCE [LARGE SCALE GENOMIC DNA]</scope>
    <source>
        <strain evidence="3 5">SY57</strain>
    </source>
</reference>
<dbReference type="Proteomes" id="UP000027581">
    <property type="component" value="Unassembled WGS sequence"/>
</dbReference>
<evidence type="ECO:0000313" key="5">
    <source>
        <dbReference type="Proteomes" id="UP000076359"/>
    </source>
</evidence>
<keyword evidence="4" id="KW-1185">Reference proteome</keyword>
<keyword evidence="1" id="KW-1133">Transmembrane helix</keyword>
<dbReference type="KEGG" id="prei:PRSY57_0717700"/>
<dbReference type="VEuPathDB" id="PlasmoDB:PRG01_0719400"/>
<proteinExistence type="predicted"/>
<organism evidence="2 4">
    <name type="scientific">Plasmodium reichenowi</name>
    <dbReference type="NCBI Taxonomy" id="5854"/>
    <lineage>
        <taxon>Eukaryota</taxon>
        <taxon>Sar</taxon>
        <taxon>Alveolata</taxon>
        <taxon>Apicomplexa</taxon>
        <taxon>Aconoidasida</taxon>
        <taxon>Haemosporida</taxon>
        <taxon>Plasmodiidae</taxon>
        <taxon>Plasmodium</taxon>
        <taxon>Plasmodium (Laverania)</taxon>
    </lineage>
</organism>
<keyword evidence="1" id="KW-0812">Transmembrane</keyword>
<accession>A0A060RW30</accession>
<sequence>MSYATCPFNYVNINPNQKEDLLRFEISAVDNYNHLKELETKSRIRFSLVILIISILMYYFYKYRNSNIIIETLNNVPLVSFTIIFFYFVIKYDYKNLFKSKDYINSLNKTLKGFNLYLDNKTLKLCLIGTLRKE</sequence>
<evidence type="ECO:0000313" key="4">
    <source>
        <dbReference type="Proteomes" id="UP000027581"/>
    </source>
</evidence>
<dbReference type="SMR" id="A0A060RW30"/>
<evidence type="ECO:0000313" key="2">
    <source>
        <dbReference type="EMBL" id="CDO63662.1"/>
    </source>
</evidence>